<gene>
    <name evidence="1" type="ORF">OPV22_033989</name>
</gene>
<proteinExistence type="predicted"/>
<name>A0AAV8PVS0_ENSVE</name>
<dbReference type="EMBL" id="JAQQAF010000009">
    <property type="protein sequence ID" value="KAJ8461063.1"/>
    <property type="molecule type" value="Genomic_DNA"/>
</dbReference>
<accession>A0AAV8PVS0</accession>
<evidence type="ECO:0000313" key="2">
    <source>
        <dbReference type="Proteomes" id="UP001222027"/>
    </source>
</evidence>
<dbReference type="AlphaFoldDB" id="A0AAV8PVS0"/>
<dbReference type="Proteomes" id="UP001222027">
    <property type="component" value="Unassembled WGS sequence"/>
</dbReference>
<keyword evidence="2" id="KW-1185">Reference proteome</keyword>
<reference evidence="1 2" key="1">
    <citation type="submission" date="2022-12" db="EMBL/GenBank/DDBJ databases">
        <title>Chromosome-scale assembly of the Ensete ventricosum genome.</title>
        <authorList>
            <person name="Dussert Y."/>
            <person name="Stocks J."/>
            <person name="Wendawek A."/>
            <person name="Woldeyes F."/>
            <person name="Nichols R.A."/>
            <person name="Borrell J.S."/>
        </authorList>
    </citation>
    <scope>NUCLEOTIDE SEQUENCE [LARGE SCALE GENOMIC DNA]</scope>
    <source>
        <strain evidence="2">cv. Maze</strain>
        <tissue evidence="1">Seeds</tissue>
    </source>
</reference>
<organism evidence="1 2">
    <name type="scientific">Ensete ventricosum</name>
    <name type="common">Abyssinian banana</name>
    <name type="synonym">Musa ensete</name>
    <dbReference type="NCBI Taxonomy" id="4639"/>
    <lineage>
        <taxon>Eukaryota</taxon>
        <taxon>Viridiplantae</taxon>
        <taxon>Streptophyta</taxon>
        <taxon>Embryophyta</taxon>
        <taxon>Tracheophyta</taxon>
        <taxon>Spermatophyta</taxon>
        <taxon>Magnoliopsida</taxon>
        <taxon>Liliopsida</taxon>
        <taxon>Zingiberales</taxon>
        <taxon>Musaceae</taxon>
        <taxon>Ensete</taxon>
    </lineage>
</organism>
<comment type="caution">
    <text evidence="1">The sequence shown here is derived from an EMBL/GenBank/DDBJ whole genome shotgun (WGS) entry which is preliminary data.</text>
</comment>
<evidence type="ECO:0000313" key="1">
    <source>
        <dbReference type="EMBL" id="KAJ8461063.1"/>
    </source>
</evidence>
<sequence length="83" mass="8806">MAATPTLSLVYGTPACTDAITNRLSNGSGGLAIVRVIHGCCREKPEMQLGQNAIRERFMHGGAVDAFPPMDAVPLWTDCQCTA</sequence>
<protein>
    <submittedName>
        <fullName evidence="1">Uncharacterized protein</fullName>
    </submittedName>
</protein>